<dbReference type="STRING" id="765440.A0A0C3B5W1"/>
<evidence type="ECO:0000256" key="4">
    <source>
        <dbReference type="ARBA" id="ARBA00022833"/>
    </source>
</evidence>
<comment type="cofactor">
    <cofactor evidence="1">
        <name>Zn(2+)</name>
        <dbReference type="ChEBI" id="CHEBI:29105"/>
    </cofactor>
</comment>
<sequence>MDREVPEDNLEPSASDSIQATEQLIDYIQNLTHASDSPLIHPIITPRFSISCTPELLRGLRTPLCTYKLIFPKTLTNGVAPIGKYLDAGTKVGLGTDVSGRFNPSILNAIQHASIASKVISLQHNLSDPLKPGYNNHKLSVATLVYLATLGGAQVCGLEDDIGSFALGKSFDALLVKVSSEAGNPDLYPGGKEDVDKYL</sequence>
<dbReference type="UniPathway" id="UPA00603">
    <property type="reaction ID" value="UER00660"/>
</dbReference>
<proteinExistence type="predicted"/>
<dbReference type="HOGENOM" id="CLU_1372679_0_0_1"/>
<dbReference type="GO" id="GO:0005829">
    <property type="term" value="C:cytosol"/>
    <property type="evidence" value="ECO:0007669"/>
    <property type="project" value="TreeGrafter"/>
</dbReference>
<organism evidence="6 7">
    <name type="scientific">Piloderma croceum (strain F 1598)</name>
    <dbReference type="NCBI Taxonomy" id="765440"/>
    <lineage>
        <taxon>Eukaryota</taxon>
        <taxon>Fungi</taxon>
        <taxon>Dikarya</taxon>
        <taxon>Basidiomycota</taxon>
        <taxon>Agaricomycotina</taxon>
        <taxon>Agaricomycetes</taxon>
        <taxon>Agaricomycetidae</taxon>
        <taxon>Atheliales</taxon>
        <taxon>Atheliaceae</taxon>
        <taxon>Piloderma</taxon>
    </lineage>
</organism>
<dbReference type="InterPro" id="IPR051607">
    <property type="entry name" value="Metallo-dep_hydrolases"/>
</dbReference>
<evidence type="ECO:0000256" key="2">
    <source>
        <dbReference type="ARBA" id="ARBA00022723"/>
    </source>
</evidence>
<dbReference type="GO" id="GO:0008892">
    <property type="term" value="F:guanine deaminase activity"/>
    <property type="evidence" value="ECO:0007669"/>
    <property type="project" value="TreeGrafter"/>
</dbReference>
<keyword evidence="2" id="KW-0479">Metal-binding</keyword>
<dbReference type="GO" id="GO:0006147">
    <property type="term" value="P:guanine catabolic process"/>
    <property type="evidence" value="ECO:0007669"/>
    <property type="project" value="UniProtKB-UniPathway"/>
</dbReference>
<reference evidence="7" key="2">
    <citation type="submission" date="2015-01" db="EMBL/GenBank/DDBJ databases">
        <title>Evolutionary Origins and Diversification of the Mycorrhizal Mutualists.</title>
        <authorList>
            <consortium name="DOE Joint Genome Institute"/>
            <consortium name="Mycorrhizal Genomics Consortium"/>
            <person name="Kohler A."/>
            <person name="Kuo A."/>
            <person name="Nagy L.G."/>
            <person name="Floudas D."/>
            <person name="Copeland A."/>
            <person name="Barry K.W."/>
            <person name="Cichocki N."/>
            <person name="Veneault-Fourrey C."/>
            <person name="LaButti K."/>
            <person name="Lindquist E.A."/>
            <person name="Lipzen A."/>
            <person name="Lundell T."/>
            <person name="Morin E."/>
            <person name="Murat C."/>
            <person name="Riley R."/>
            <person name="Ohm R."/>
            <person name="Sun H."/>
            <person name="Tunlid A."/>
            <person name="Henrissat B."/>
            <person name="Grigoriev I.V."/>
            <person name="Hibbett D.S."/>
            <person name="Martin F."/>
        </authorList>
    </citation>
    <scope>NUCLEOTIDE SEQUENCE [LARGE SCALE GENOMIC DNA]</scope>
    <source>
        <strain evidence="7">F 1598</strain>
    </source>
</reference>
<protein>
    <recommendedName>
        <fullName evidence="5">Amidohydrolase-related domain-containing protein</fullName>
    </recommendedName>
</protein>
<evidence type="ECO:0000259" key="5">
    <source>
        <dbReference type="Pfam" id="PF01979"/>
    </source>
</evidence>
<reference evidence="6 7" key="1">
    <citation type="submission" date="2014-04" db="EMBL/GenBank/DDBJ databases">
        <authorList>
            <consortium name="DOE Joint Genome Institute"/>
            <person name="Kuo A."/>
            <person name="Tarkka M."/>
            <person name="Buscot F."/>
            <person name="Kohler A."/>
            <person name="Nagy L.G."/>
            <person name="Floudas D."/>
            <person name="Copeland A."/>
            <person name="Barry K.W."/>
            <person name="Cichocki N."/>
            <person name="Veneault-Fourrey C."/>
            <person name="LaButti K."/>
            <person name="Lindquist E.A."/>
            <person name="Lipzen A."/>
            <person name="Lundell T."/>
            <person name="Morin E."/>
            <person name="Murat C."/>
            <person name="Sun H."/>
            <person name="Tunlid A."/>
            <person name="Henrissat B."/>
            <person name="Grigoriev I.V."/>
            <person name="Hibbett D.S."/>
            <person name="Martin F."/>
            <person name="Nordberg H.P."/>
            <person name="Cantor M.N."/>
            <person name="Hua S.X."/>
        </authorList>
    </citation>
    <scope>NUCLEOTIDE SEQUENCE [LARGE SCALE GENOMIC DNA]</scope>
    <source>
        <strain evidence="6 7">F 1598</strain>
    </source>
</reference>
<dbReference type="Gene3D" id="2.30.40.10">
    <property type="entry name" value="Urease, subunit C, domain 1"/>
    <property type="match status" value="1"/>
</dbReference>
<dbReference type="InterPro" id="IPR006680">
    <property type="entry name" value="Amidohydro-rel"/>
</dbReference>
<dbReference type="EMBL" id="KN833113">
    <property type="protein sequence ID" value="KIM72672.1"/>
    <property type="molecule type" value="Genomic_DNA"/>
</dbReference>
<dbReference type="InParanoid" id="A0A0C3B5W1"/>
<dbReference type="InterPro" id="IPR011059">
    <property type="entry name" value="Metal-dep_hydrolase_composite"/>
</dbReference>
<dbReference type="SUPFAM" id="SSF51556">
    <property type="entry name" value="Metallo-dependent hydrolases"/>
    <property type="match status" value="1"/>
</dbReference>
<dbReference type="GO" id="GO:0008270">
    <property type="term" value="F:zinc ion binding"/>
    <property type="evidence" value="ECO:0007669"/>
    <property type="project" value="TreeGrafter"/>
</dbReference>
<dbReference type="Proteomes" id="UP000054166">
    <property type="component" value="Unassembled WGS sequence"/>
</dbReference>
<dbReference type="OrthoDB" id="194468at2759"/>
<dbReference type="PANTHER" id="PTHR11271">
    <property type="entry name" value="GUANINE DEAMINASE"/>
    <property type="match status" value="1"/>
</dbReference>
<evidence type="ECO:0000313" key="6">
    <source>
        <dbReference type="EMBL" id="KIM72672.1"/>
    </source>
</evidence>
<gene>
    <name evidence="6" type="ORF">PILCRDRAFT_15902</name>
</gene>
<name>A0A0C3B5W1_PILCF</name>
<dbReference type="PANTHER" id="PTHR11271:SF6">
    <property type="entry name" value="GUANINE DEAMINASE"/>
    <property type="match status" value="1"/>
</dbReference>
<accession>A0A0C3B5W1</accession>
<keyword evidence="7" id="KW-1185">Reference proteome</keyword>
<dbReference type="InterPro" id="IPR032466">
    <property type="entry name" value="Metal_Hydrolase"/>
</dbReference>
<keyword evidence="3" id="KW-0378">Hydrolase</keyword>
<evidence type="ECO:0000313" key="7">
    <source>
        <dbReference type="Proteomes" id="UP000054166"/>
    </source>
</evidence>
<dbReference type="AlphaFoldDB" id="A0A0C3B5W1"/>
<dbReference type="Gene3D" id="3.20.20.140">
    <property type="entry name" value="Metal-dependent hydrolases"/>
    <property type="match status" value="2"/>
</dbReference>
<evidence type="ECO:0000256" key="1">
    <source>
        <dbReference type="ARBA" id="ARBA00001947"/>
    </source>
</evidence>
<evidence type="ECO:0000256" key="3">
    <source>
        <dbReference type="ARBA" id="ARBA00022801"/>
    </source>
</evidence>
<feature type="domain" description="Amidohydrolase-related" evidence="5">
    <location>
        <begin position="75"/>
        <end position="178"/>
    </location>
</feature>
<dbReference type="Pfam" id="PF01979">
    <property type="entry name" value="Amidohydro_1"/>
    <property type="match status" value="1"/>
</dbReference>
<keyword evidence="4" id="KW-0862">Zinc</keyword>